<sequence length="170" mass="19966">MTKKKDFDEDGFVHLPRFLTNLQLVELQQAVERYILEKVPQLKQSDVFFDNPEKPETLKQLHRMEQDTFFANYSRHSHWNKTASDFLGEPVEVLGVEYFNKPPKTKHETPPHQDNYYFCLAPPQVLTIWVALDYIDEENGCVHYVRGSHRLGLRQHRLSSTLGFSQCISD</sequence>
<evidence type="ECO:0008006" key="2">
    <source>
        <dbReference type="Google" id="ProtNLM"/>
    </source>
</evidence>
<name>A0A382YIA9_9ZZZZ</name>
<dbReference type="PANTHER" id="PTHR20883:SF46">
    <property type="entry name" value="PHYTANOYL-COA HYDROXYLASE"/>
    <property type="match status" value="1"/>
</dbReference>
<reference evidence="1" key="1">
    <citation type="submission" date="2018-05" db="EMBL/GenBank/DDBJ databases">
        <authorList>
            <person name="Lanie J.A."/>
            <person name="Ng W.-L."/>
            <person name="Kazmierczak K.M."/>
            <person name="Andrzejewski T.M."/>
            <person name="Davidsen T.M."/>
            <person name="Wayne K.J."/>
            <person name="Tettelin H."/>
            <person name="Glass J.I."/>
            <person name="Rusch D."/>
            <person name="Podicherti R."/>
            <person name="Tsui H.-C.T."/>
            <person name="Winkler M.E."/>
        </authorList>
    </citation>
    <scope>NUCLEOTIDE SEQUENCE</scope>
</reference>
<dbReference type="Pfam" id="PF05721">
    <property type="entry name" value="PhyH"/>
    <property type="match status" value="1"/>
</dbReference>
<evidence type="ECO:0000313" key="1">
    <source>
        <dbReference type="EMBL" id="SVD82820.1"/>
    </source>
</evidence>
<dbReference type="SUPFAM" id="SSF51197">
    <property type="entry name" value="Clavaminate synthase-like"/>
    <property type="match status" value="1"/>
</dbReference>
<protein>
    <recommendedName>
        <fullName evidence="2">Phytanoyl-CoA dioxygenase</fullName>
    </recommendedName>
</protein>
<organism evidence="1">
    <name type="scientific">marine metagenome</name>
    <dbReference type="NCBI Taxonomy" id="408172"/>
    <lineage>
        <taxon>unclassified sequences</taxon>
        <taxon>metagenomes</taxon>
        <taxon>ecological metagenomes</taxon>
    </lineage>
</organism>
<dbReference type="Gene3D" id="2.60.120.620">
    <property type="entry name" value="q2cbj1_9rhob like domain"/>
    <property type="match status" value="1"/>
</dbReference>
<dbReference type="AlphaFoldDB" id="A0A382YIA9"/>
<dbReference type="PANTHER" id="PTHR20883">
    <property type="entry name" value="PHYTANOYL-COA DIOXYGENASE DOMAIN CONTAINING 1"/>
    <property type="match status" value="1"/>
</dbReference>
<dbReference type="InterPro" id="IPR008775">
    <property type="entry name" value="Phytyl_CoA_dOase-like"/>
</dbReference>
<accession>A0A382YIA9</accession>
<gene>
    <name evidence="1" type="ORF">METZ01_LOCUS435674</name>
</gene>
<proteinExistence type="predicted"/>
<feature type="non-terminal residue" evidence="1">
    <location>
        <position position="170"/>
    </location>
</feature>
<dbReference type="EMBL" id="UINC01175931">
    <property type="protein sequence ID" value="SVD82820.1"/>
    <property type="molecule type" value="Genomic_DNA"/>
</dbReference>